<keyword evidence="2" id="KW-1185">Reference proteome</keyword>
<reference evidence="1 2" key="1">
    <citation type="journal article" date="2013" name="Stand. Genomic Sci.">
        <title>Genomic Encyclopedia of Type Strains, Phase I: The one thousand microbial genomes (KMG-I) project.</title>
        <authorList>
            <person name="Kyrpides N.C."/>
            <person name="Woyke T."/>
            <person name="Eisen J.A."/>
            <person name="Garrity G."/>
            <person name="Lilburn T.G."/>
            <person name="Beck B.J."/>
            <person name="Whitman W.B."/>
            <person name="Hugenholtz P."/>
            <person name="Klenk H.P."/>
        </authorList>
    </citation>
    <scope>NUCLEOTIDE SEQUENCE [LARGE SCALE GENOMIC DNA]</scope>
    <source>
        <strain evidence="1 2">DSM 13484</strain>
    </source>
</reference>
<evidence type="ECO:0000313" key="2">
    <source>
        <dbReference type="Proteomes" id="UP000316778"/>
    </source>
</evidence>
<dbReference type="EMBL" id="VLLG01000004">
    <property type="protein sequence ID" value="TWI86331.1"/>
    <property type="molecule type" value="Genomic_DNA"/>
</dbReference>
<dbReference type="OrthoDB" id="1493597at2"/>
<accession>A0A562SYE4</accession>
<evidence type="ECO:0000313" key="1">
    <source>
        <dbReference type="EMBL" id="TWI86331.1"/>
    </source>
</evidence>
<sequence length="155" mass="17285">MSNESLIGRSNYDLRYILRFCSDADLRNRAGEQLKGQEPSNEDLCEIIEKTDLVDEAAEMLRERLGAKMVDEGALVKDVAKAVLARPSDFDMGHWHCGTTHCWAGWGCLISPIAKEIEKEHGTRVAGCATMPHYAKNFYLSNDEALGILREIAAQ</sequence>
<protein>
    <submittedName>
        <fullName evidence="1">Uncharacterized protein</fullName>
    </submittedName>
</protein>
<comment type="caution">
    <text evidence="1">The sequence shown here is derived from an EMBL/GenBank/DDBJ whole genome shotgun (WGS) entry which is preliminary data.</text>
</comment>
<proteinExistence type="predicted"/>
<organism evidence="1 2">
    <name type="scientific">Chitinophaga japonensis</name>
    <name type="common">Flexibacter japonensis</name>
    <dbReference type="NCBI Taxonomy" id="104662"/>
    <lineage>
        <taxon>Bacteria</taxon>
        <taxon>Pseudomonadati</taxon>
        <taxon>Bacteroidota</taxon>
        <taxon>Chitinophagia</taxon>
        <taxon>Chitinophagales</taxon>
        <taxon>Chitinophagaceae</taxon>
        <taxon>Chitinophaga</taxon>
    </lineage>
</organism>
<dbReference type="AlphaFoldDB" id="A0A562SYE4"/>
<name>A0A562SYE4_CHIJA</name>
<dbReference type="Proteomes" id="UP000316778">
    <property type="component" value="Unassembled WGS sequence"/>
</dbReference>
<gene>
    <name evidence="1" type="ORF">LX66_3585</name>
</gene>
<dbReference type="RefSeq" id="WP_145716066.1">
    <property type="nucleotide sequence ID" value="NZ_BAAAFY010000005.1"/>
</dbReference>